<sequence length="366" mass="40211">MAFTVVFAAVIFALIFIKKCQYQSSGFLQLPMQLTEYNAAKAALADNRDFQRFLVANKLENDRDAIYLSNELSDQFLQKNASAVFPYSKDDLLYLNGMKTPLDPTLLGFSISLTSESPASAQARVKILGDFIKDTLLQQAFMSTVRDKASAAQRRKQEIDNQLIQQKLKLSVALEKQKALQEIATQYPQASRGDARQLLSNAADGARYLSPVVQLVGVASGIADIKARIHTLERDAAQNALRYAFFVRVEAISRQPLTGAAMLAAFLADQKDAFKTQDLANDQVREVFNDISLTADRLKAAYLQKARFVSGPTLPDHRSGPSMPVLLALSLILGAAAACVMVLLLDALMQPTEPDMPARHLTRIAA</sequence>
<proteinExistence type="predicted"/>
<keyword evidence="3" id="KW-1185">Reference proteome</keyword>
<evidence type="ECO:0000313" key="2">
    <source>
        <dbReference type="EMBL" id="AKJ70561.2"/>
    </source>
</evidence>
<reference evidence="3" key="1">
    <citation type="submission" date="2015-06" db="EMBL/GenBank/DDBJ databases">
        <authorList>
            <person name="Lim Y.L."/>
            <person name="Ee R."/>
            <person name="Yong D."/>
            <person name="How K.Y."/>
            <person name="Yin W.F."/>
            <person name="Chan K.G."/>
        </authorList>
    </citation>
    <scope>NUCLEOTIDE SEQUENCE [LARGE SCALE GENOMIC DNA]</scope>
    <source>
        <strain evidence="3">DSM 25325</strain>
    </source>
</reference>
<gene>
    <name evidence="2" type="ORF">ABW99_12945</name>
</gene>
<dbReference type="STRING" id="445709.ABW99_12945"/>
<protein>
    <recommendedName>
        <fullName evidence="4">Polysaccharide chain length determinant N-terminal domain-containing protein</fullName>
    </recommendedName>
</protein>
<evidence type="ECO:0008006" key="4">
    <source>
        <dbReference type="Google" id="ProtNLM"/>
    </source>
</evidence>
<dbReference type="KEGG" id="ptx:ABW99_12945"/>
<feature type="transmembrane region" description="Helical" evidence="1">
    <location>
        <begin position="325"/>
        <end position="349"/>
    </location>
</feature>
<dbReference type="Proteomes" id="UP000036700">
    <property type="component" value="Chromosome"/>
</dbReference>
<name>A0A0G3F0N9_9BURK</name>
<evidence type="ECO:0000256" key="1">
    <source>
        <dbReference type="SAM" id="Phobius"/>
    </source>
</evidence>
<keyword evidence="1" id="KW-0472">Membrane</keyword>
<organism evidence="2 3">
    <name type="scientific">Pandoraea thiooxydans</name>
    <dbReference type="NCBI Taxonomy" id="445709"/>
    <lineage>
        <taxon>Bacteria</taxon>
        <taxon>Pseudomonadati</taxon>
        <taxon>Pseudomonadota</taxon>
        <taxon>Betaproteobacteria</taxon>
        <taxon>Burkholderiales</taxon>
        <taxon>Burkholderiaceae</taxon>
        <taxon>Pandoraea</taxon>
    </lineage>
</organism>
<dbReference type="AlphaFoldDB" id="A0A0G3F0N9"/>
<evidence type="ECO:0000313" key="3">
    <source>
        <dbReference type="Proteomes" id="UP000036700"/>
    </source>
</evidence>
<accession>A0A0G3F0N9</accession>
<dbReference type="SUPFAM" id="SSF160355">
    <property type="entry name" value="Bacterial polysaccharide co-polymerase-like"/>
    <property type="match status" value="1"/>
</dbReference>
<keyword evidence="1" id="KW-1133">Transmembrane helix</keyword>
<dbReference type="EMBL" id="CP011568">
    <property type="protein sequence ID" value="AKJ70561.2"/>
    <property type="molecule type" value="Genomic_DNA"/>
</dbReference>
<keyword evidence="1" id="KW-0812">Transmembrane</keyword>